<dbReference type="EMBL" id="QYUR01000002">
    <property type="protein sequence ID" value="RJG11946.1"/>
    <property type="molecule type" value="Genomic_DNA"/>
</dbReference>
<accession>A0A418XHL6</accession>
<proteinExistence type="predicted"/>
<dbReference type="AlphaFoldDB" id="A0A418XHL6"/>
<reference evidence="1 2" key="1">
    <citation type="submission" date="2018-09" db="EMBL/GenBank/DDBJ databases">
        <authorList>
            <person name="Zhu H."/>
        </authorList>
    </citation>
    <scope>NUCLEOTIDE SEQUENCE [LARGE SCALE GENOMIC DNA]</scope>
    <source>
        <strain evidence="1 2">K1S02-6</strain>
    </source>
</reference>
<name>A0A418XHL6_9PSED</name>
<dbReference type="Proteomes" id="UP000284021">
    <property type="component" value="Unassembled WGS sequence"/>
</dbReference>
<dbReference type="RefSeq" id="WP_119952291.1">
    <property type="nucleotide sequence ID" value="NZ_QYUR01000002.1"/>
</dbReference>
<protein>
    <submittedName>
        <fullName evidence="1">Prevent-host-death protein</fullName>
    </submittedName>
</protein>
<comment type="caution">
    <text evidence="1">The sequence shown here is derived from an EMBL/GenBank/DDBJ whole genome shotgun (WGS) entry which is preliminary data.</text>
</comment>
<dbReference type="NCBIfam" id="NF041551">
    <property type="entry name" value="YlcI_YnfO_N"/>
    <property type="match status" value="1"/>
</dbReference>
<gene>
    <name evidence="1" type="ORF">D3879_01030</name>
</gene>
<keyword evidence="2" id="KW-1185">Reference proteome</keyword>
<dbReference type="OrthoDB" id="8400336at2"/>
<evidence type="ECO:0000313" key="2">
    <source>
        <dbReference type="Proteomes" id="UP000284021"/>
    </source>
</evidence>
<organism evidence="1 2">
    <name type="scientific">Pseudomonas cavernicola</name>
    <dbReference type="NCBI Taxonomy" id="2320866"/>
    <lineage>
        <taxon>Bacteria</taxon>
        <taxon>Pseudomonadati</taxon>
        <taxon>Pseudomonadota</taxon>
        <taxon>Gammaproteobacteria</taxon>
        <taxon>Pseudomonadales</taxon>
        <taxon>Pseudomonadaceae</taxon>
        <taxon>Pseudomonas</taxon>
    </lineage>
</organism>
<sequence>MKASTLPSIRVLPELRQAAEAVLKPGETLSALIEEALKQSIALRQAQREFIARGLASATTARQSDSYIASDAVLDKLEQRLQHAKTAHKGAR</sequence>
<evidence type="ECO:0000313" key="1">
    <source>
        <dbReference type="EMBL" id="RJG11946.1"/>
    </source>
</evidence>